<name>A0AAN5CRC6_9BILA</name>
<dbReference type="PROSITE" id="PS00108">
    <property type="entry name" value="PROTEIN_KINASE_ST"/>
    <property type="match status" value="1"/>
</dbReference>
<evidence type="ECO:0000313" key="11">
    <source>
        <dbReference type="Proteomes" id="UP001328107"/>
    </source>
</evidence>
<dbReference type="InterPro" id="IPR008271">
    <property type="entry name" value="Ser/Thr_kinase_AS"/>
</dbReference>
<feature type="non-terminal residue" evidence="10">
    <location>
        <position position="1"/>
    </location>
</feature>
<protein>
    <recommendedName>
        <fullName evidence="9">Protein kinase domain-containing protein</fullName>
    </recommendedName>
</protein>
<evidence type="ECO:0000259" key="9">
    <source>
        <dbReference type="PROSITE" id="PS50011"/>
    </source>
</evidence>
<dbReference type="PROSITE" id="PS00107">
    <property type="entry name" value="PROTEIN_KINASE_ATP"/>
    <property type="match status" value="1"/>
</dbReference>
<organism evidence="10 11">
    <name type="scientific">Pristionchus mayeri</name>
    <dbReference type="NCBI Taxonomy" id="1317129"/>
    <lineage>
        <taxon>Eukaryota</taxon>
        <taxon>Metazoa</taxon>
        <taxon>Ecdysozoa</taxon>
        <taxon>Nematoda</taxon>
        <taxon>Chromadorea</taxon>
        <taxon>Rhabditida</taxon>
        <taxon>Rhabditina</taxon>
        <taxon>Diplogasteromorpha</taxon>
        <taxon>Diplogasteroidea</taxon>
        <taxon>Neodiplogasteridae</taxon>
        <taxon>Pristionchus</taxon>
    </lineage>
</organism>
<evidence type="ECO:0000313" key="10">
    <source>
        <dbReference type="EMBL" id="GMR49308.1"/>
    </source>
</evidence>
<dbReference type="InterPro" id="IPR011009">
    <property type="entry name" value="Kinase-like_dom_sf"/>
</dbReference>
<proteinExistence type="inferred from homology"/>
<keyword evidence="1" id="KW-0808">Transferase</keyword>
<gene>
    <name evidence="10" type="ORF">PMAYCL1PPCAC_19503</name>
</gene>
<keyword evidence="7" id="KW-0723">Serine/threonine-protein kinase</keyword>
<dbReference type="SUPFAM" id="SSF56112">
    <property type="entry name" value="Protein kinase-like (PK-like)"/>
    <property type="match status" value="1"/>
</dbReference>
<keyword evidence="8" id="KW-0472">Membrane</keyword>
<dbReference type="InterPro" id="IPR000719">
    <property type="entry name" value="Prot_kinase_dom"/>
</dbReference>
<dbReference type="GO" id="GO:0005737">
    <property type="term" value="C:cytoplasm"/>
    <property type="evidence" value="ECO:0007669"/>
    <property type="project" value="TreeGrafter"/>
</dbReference>
<dbReference type="Proteomes" id="UP001328107">
    <property type="component" value="Unassembled WGS sequence"/>
</dbReference>
<evidence type="ECO:0000256" key="8">
    <source>
        <dbReference type="SAM" id="Phobius"/>
    </source>
</evidence>
<keyword evidence="8" id="KW-0812">Transmembrane</keyword>
<dbReference type="PANTHER" id="PTHR11042:SF91">
    <property type="entry name" value="EUKARYOTIC TRANSLATION INITIATION FACTOR 2-ALPHA KINASE"/>
    <property type="match status" value="1"/>
</dbReference>
<keyword evidence="4 6" id="KW-0067">ATP-binding</keyword>
<dbReference type="FunFam" id="3.30.200.20:FF:000706">
    <property type="entry name" value="Protein kinase"/>
    <property type="match status" value="1"/>
</dbReference>
<dbReference type="PANTHER" id="PTHR11042">
    <property type="entry name" value="EUKARYOTIC TRANSLATION INITIATION FACTOR 2-ALPHA KINASE EIF2-ALPHA KINASE -RELATED"/>
    <property type="match status" value="1"/>
</dbReference>
<dbReference type="Pfam" id="PF00069">
    <property type="entry name" value="Pkinase"/>
    <property type="match status" value="1"/>
</dbReference>
<sequence>SVEQIPRSGQMSENLEIILIVVGILTSFGCSALMILLTRTYSRTRQKKTEDILAEFDSKFKNEFLIKQILGVGSFGIVFEVTNRLDKMKYAVKRIPVEPNAEKLIIQTEVKAMFKFDHPGIVRYINMWIEKPPQGWQVETDLDMLKLVGSTNKHYKINYLYNSSFIYIQMELCKYSLAEWLQENNTSSTRSLSRIKRWFKQLLCAVAYIHNIGMIHRDLKPANILFVEDDRVKICDLGLATERWKEGGSQTALTRTHVGTELYMSPENRQLHAKYSSKTDVFALGLILAELCAVMTYVERTKV</sequence>
<feature type="transmembrane region" description="Helical" evidence="8">
    <location>
        <begin position="17"/>
        <end position="38"/>
    </location>
</feature>
<dbReference type="InterPro" id="IPR050339">
    <property type="entry name" value="CC_SR_Kinase"/>
</dbReference>
<evidence type="ECO:0000256" key="2">
    <source>
        <dbReference type="ARBA" id="ARBA00022741"/>
    </source>
</evidence>
<dbReference type="AlphaFoldDB" id="A0AAN5CRC6"/>
<dbReference type="GO" id="GO:0005634">
    <property type="term" value="C:nucleus"/>
    <property type="evidence" value="ECO:0007669"/>
    <property type="project" value="TreeGrafter"/>
</dbReference>
<keyword evidence="8" id="KW-1133">Transmembrane helix</keyword>
<dbReference type="GO" id="GO:0005524">
    <property type="term" value="F:ATP binding"/>
    <property type="evidence" value="ECO:0007669"/>
    <property type="project" value="UniProtKB-UniRule"/>
</dbReference>
<dbReference type="PROSITE" id="PS50011">
    <property type="entry name" value="PROTEIN_KINASE_DOM"/>
    <property type="match status" value="1"/>
</dbReference>
<keyword evidence="2 6" id="KW-0547">Nucleotide-binding</keyword>
<feature type="transmembrane region" description="Helical" evidence="8">
    <location>
        <begin position="281"/>
        <end position="298"/>
    </location>
</feature>
<evidence type="ECO:0000256" key="1">
    <source>
        <dbReference type="ARBA" id="ARBA00022679"/>
    </source>
</evidence>
<evidence type="ECO:0000256" key="6">
    <source>
        <dbReference type="PROSITE-ProRule" id="PRU10141"/>
    </source>
</evidence>
<feature type="binding site" evidence="6">
    <location>
        <position position="93"/>
    </location>
    <ligand>
        <name>ATP</name>
        <dbReference type="ChEBI" id="CHEBI:30616"/>
    </ligand>
</feature>
<dbReference type="Gene3D" id="3.30.200.20">
    <property type="entry name" value="Phosphorylase Kinase, domain 1"/>
    <property type="match status" value="1"/>
</dbReference>
<dbReference type="SMART" id="SM00220">
    <property type="entry name" value="S_TKc"/>
    <property type="match status" value="1"/>
</dbReference>
<keyword evidence="3" id="KW-0418">Kinase</keyword>
<feature type="domain" description="Protein kinase" evidence="9">
    <location>
        <begin position="64"/>
        <end position="303"/>
    </location>
</feature>
<reference evidence="11" key="1">
    <citation type="submission" date="2022-10" db="EMBL/GenBank/DDBJ databases">
        <title>Genome assembly of Pristionchus species.</title>
        <authorList>
            <person name="Yoshida K."/>
            <person name="Sommer R.J."/>
        </authorList>
    </citation>
    <scope>NUCLEOTIDE SEQUENCE [LARGE SCALE GENOMIC DNA]</scope>
    <source>
        <strain evidence="11">RS5460</strain>
    </source>
</reference>
<dbReference type="EMBL" id="BTRK01000004">
    <property type="protein sequence ID" value="GMR49308.1"/>
    <property type="molecule type" value="Genomic_DNA"/>
</dbReference>
<dbReference type="Gene3D" id="1.10.510.10">
    <property type="entry name" value="Transferase(Phosphotransferase) domain 1"/>
    <property type="match status" value="1"/>
</dbReference>
<evidence type="ECO:0000256" key="3">
    <source>
        <dbReference type="ARBA" id="ARBA00022777"/>
    </source>
</evidence>
<keyword evidence="11" id="KW-1185">Reference proteome</keyword>
<accession>A0AAN5CRC6</accession>
<dbReference type="GO" id="GO:0004694">
    <property type="term" value="F:eukaryotic translation initiation factor 2alpha kinase activity"/>
    <property type="evidence" value="ECO:0007669"/>
    <property type="project" value="TreeGrafter"/>
</dbReference>
<evidence type="ECO:0000256" key="5">
    <source>
        <dbReference type="ARBA" id="ARBA00037982"/>
    </source>
</evidence>
<evidence type="ECO:0000256" key="4">
    <source>
        <dbReference type="ARBA" id="ARBA00022840"/>
    </source>
</evidence>
<comment type="similarity">
    <text evidence="5">Belongs to the protein kinase superfamily. Ser/Thr protein kinase family. GCN2 subfamily.</text>
</comment>
<dbReference type="InterPro" id="IPR017441">
    <property type="entry name" value="Protein_kinase_ATP_BS"/>
</dbReference>
<comment type="caution">
    <text evidence="10">The sequence shown here is derived from an EMBL/GenBank/DDBJ whole genome shotgun (WGS) entry which is preliminary data.</text>
</comment>
<evidence type="ECO:0000256" key="7">
    <source>
        <dbReference type="RuleBase" id="RU000304"/>
    </source>
</evidence>